<proteinExistence type="inferred from homology"/>
<dbReference type="PROSITE" id="PS50879">
    <property type="entry name" value="RNASE_H_1"/>
    <property type="match status" value="1"/>
</dbReference>
<keyword evidence="7" id="KW-0479">Metal-binding</keyword>
<dbReference type="InterPro" id="IPR050092">
    <property type="entry name" value="RNase_H"/>
</dbReference>
<evidence type="ECO:0000256" key="4">
    <source>
        <dbReference type="ARBA" id="ARBA00011245"/>
    </source>
</evidence>
<evidence type="ECO:0000256" key="3">
    <source>
        <dbReference type="ARBA" id="ARBA00005300"/>
    </source>
</evidence>
<sequence>MWLGSPSVTLFEPDDLKDADSALAGEPTTVYTDGACSGNPGPGGWAWVVPDGPFAAGFEPDTTNQRMEVTAALKALQAFEGPVLIVSDSTYVVHCFRDHWWRNWIRRGWKNKNRQPIANRDLWEVLVDLYRGRDNVEFQWVKGHSGDRWNDEADRLAVEALALRCDLTG</sequence>
<comment type="catalytic activity">
    <reaction evidence="1">
        <text>Endonucleolytic cleavage to 5'-phosphomonoester.</text>
        <dbReference type="EC" id="3.1.26.4"/>
    </reaction>
</comment>
<dbReference type="CDD" id="cd09278">
    <property type="entry name" value="RNase_HI_prokaryote_like"/>
    <property type="match status" value="1"/>
</dbReference>
<dbReference type="InterPro" id="IPR022892">
    <property type="entry name" value="RNaseHI"/>
</dbReference>
<dbReference type="GO" id="GO:0004523">
    <property type="term" value="F:RNA-DNA hybrid ribonuclease activity"/>
    <property type="evidence" value="ECO:0007669"/>
    <property type="project" value="UniProtKB-EC"/>
</dbReference>
<evidence type="ECO:0000256" key="9">
    <source>
        <dbReference type="ARBA" id="ARBA00022801"/>
    </source>
</evidence>
<dbReference type="EMBL" id="UINC01001933">
    <property type="protein sequence ID" value="SUZ90907.1"/>
    <property type="molecule type" value="Genomic_DNA"/>
</dbReference>
<accession>A0A381RLW6</accession>
<evidence type="ECO:0000256" key="6">
    <source>
        <dbReference type="ARBA" id="ARBA00022722"/>
    </source>
</evidence>
<dbReference type="EC" id="3.1.26.4" evidence="5"/>
<evidence type="ECO:0000256" key="7">
    <source>
        <dbReference type="ARBA" id="ARBA00022723"/>
    </source>
</evidence>
<dbReference type="PANTHER" id="PTHR10642">
    <property type="entry name" value="RIBONUCLEASE H1"/>
    <property type="match status" value="1"/>
</dbReference>
<comment type="subunit">
    <text evidence="4">Monomer.</text>
</comment>
<dbReference type="PANTHER" id="PTHR10642:SF26">
    <property type="entry name" value="RIBONUCLEASE H1"/>
    <property type="match status" value="1"/>
</dbReference>
<evidence type="ECO:0000256" key="2">
    <source>
        <dbReference type="ARBA" id="ARBA00001946"/>
    </source>
</evidence>
<evidence type="ECO:0000256" key="5">
    <source>
        <dbReference type="ARBA" id="ARBA00012180"/>
    </source>
</evidence>
<dbReference type="GO" id="GO:0003676">
    <property type="term" value="F:nucleic acid binding"/>
    <property type="evidence" value="ECO:0007669"/>
    <property type="project" value="InterPro"/>
</dbReference>
<comment type="similarity">
    <text evidence="3">Belongs to the RNase H family.</text>
</comment>
<dbReference type="GO" id="GO:0046872">
    <property type="term" value="F:metal ion binding"/>
    <property type="evidence" value="ECO:0007669"/>
    <property type="project" value="UniProtKB-KW"/>
</dbReference>
<keyword evidence="8" id="KW-0255">Endonuclease</keyword>
<keyword evidence="10" id="KW-0460">Magnesium</keyword>
<dbReference type="GO" id="GO:0043137">
    <property type="term" value="P:DNA replication, removal of RNA primer"/>
    <property type="evidence" value="ECO:0007669"/>
    <property type="project" value="TreeGrafter"/>
</dbReference>
<organism evidence="12">
    <name type="scientific">marine metagenome</name>
    <dbReference type="NCBI Taxonomy" id="408172"/>
    <lineage>
        <taxon>unclassified sequences</taxon>
        <taxon>metagenomes</taxon>
        <taxon>ecological metagenomes</taxon>
    </lineage>
</organism>
<evidence type="ECO:0000256" key="8">
    <source>
        <dbReference type="ARBA" id="ARBA00022759"/>
    </source>
</evidence>
<dbReference type="InterPro" id="IPR036397">
    <property type="entry name" value="RNaseH_sf"/>
</dbReference>
<evidence type="ECO:0000256" key="10">
    <source>
        <dbReference type="ARBA" id="ARBA00022842"/>
    </source>
</evidence>
<dbReference type="InterPro" id="IPR002156">
    <property type="entry name" value="RNaseH_domain"/>
</dbReference>
<dbReference type="Pfam" id="PF00075">
    <property type="entry name" value="RNase_H"/>
    <property type="match status" value="1"/>
</dbReference>
<dbReference type="SUPFAM" id="SSF53098">
    <property type="entry name" value="Ribonuclease H-like"/>
    <property type="match status" value="1"/>
</dbReference>
<evidence type="ECO:0000259" key="11">
    <source>
        <dbReference type="PROSITE" id="PS50879"/>
    </source>
</evidence>
<keyword evidence="6" id="KW-0540">Nuclease</keyword>
<feature type="domain" description="RNase H type-1" evidence="11">
    <location>
        <begin position="24"/>
        <end position="162"/>
    </location>
</feature>
<evidence type="ECO:0000313" key="12">
    <source>
        <dbReference type="EMBL" id="SUZ90907.1"/>
    </source>
</evidence>
<dbReference type="Gene3D" id="3.30.420.10">
    <property type="entry name" value="Ribonuclease H-like superfamily/Ribonuclease H"/>
    <property type="match status" value="1"/>
</dbReference>
<reference evidence="12" key="1">
    <citation type="submission" date="2018-05" db="EMBL/GenBank/DDBJ databases">
        <authorList>
            <person name="Lanie J.A."/>
            <person name="Ng W.-L."/>
            <person name="Kazmierczak K.M."/>
            <person name="Andrzejewski T.M."/>
            <person name="Davidsen T.M."/>
            <person name="Wayne K.J."/>
            <person name="Tettelin H."/>
            <person name="Glass J.I."/>
            <person name="Rusch D."/>
            <person name="Podicherti R."/>
            <person name="Tsui H.-C.T."/>
            <person name="Winkler M.E."/>
        </authorList>
    </citation>
    <scope>NUCLEOTIDE SEQUENCE</scope>
</reference>
<protein>
    <recommendedName>
        <fullName evidence="5">ribonuclease H</fullName>
        <ecNumber evidence="5">3.1.26.4</ecNumber>
    </recommendedName>
</protein>
<dbReference type="AlphaFoldDB" id="A0A381RLW6"/>
<comment type="cofactor">
    <cofactor evidence="2">
        <name>Mg(2+)</name>
        <dbReference type="ChEBI" id="CHEBI:18420"/>
    </cofactor>
</comment>
<keyword evidence="9" id="KW-0378">Hydrolase</keyword>
<name>A0A381RLW6_9ZZZZ</name>
<dbReference type="InterPro" id="IPR012337">
    <property type="entry name" value="RNaseH-like_sf"/>
</dbReference>
<gene>
    <name evidence="12" type="ORF">METZ01_LOCUS43761</name>
</gene>
<evidence type="ECO:0000256" key="1">
    <source>
        <dbReference type="ARBA" id="ARBA00000077"/>
    </source>
</evidence>